<accession>A0ACB0JYE8</accession>
<evidence type="ECO:0000313" key="1">
    <source>
        <dbReference type="EMBL" id="CAJ2648984.1"/>
    </source>
</evidence>
<reference evidence="1" key="1">
    <citation type="submission" date="2023-10" db="EMBL/GenBank/DDBJ databases">
        <authorList>
            <person name="Rodriguez Cubillos JULIANA M."/>
            <person name="De Vega J."/>
        </authorList>
    </citation>
    <scope>NUCLEOTIDE SEQUENCE</scope>
</reference>
<proteinExistence type="predicted"/>
<evidence type="ECO:0000313" key="2">
    <source>
        <dbReference type="Proteomes" id="UP001177021"/>
    </source>
</evidence>
<gene>
    <name evidence="1" type="ORF">MILVUS5_LOCUS17212</name>
</gene>
<name>A0ACB0JYE8_TRIPR</name>
<sequence length="98" mass="11030">MSLASHATPPDLTTIGKQQLKIFIICSNEIKLIHSKPMSLSHAIPPDLTMIVKRLKIAIICSNGMVVLDDFIAIMISLIRQYDFGLHYFSTYRIKSLV</sequence>
<keyword evidence="2" id="KW-1185">Reference proteome</keyword>
<dbReference type="Proteomes" id="UP001177021">
    <property type="component" value="Unassembled WGS sequence"/>
</dbReference>
<comment type="caution">
    <text evidence="1">The sequence shown here is derived from an EMBL/GenBank/DDBJ whole genome shotgun (WGS) entry which is preliminary data.</text>
</comment>
<dbReference type="EMBL" id="CASHSV030000109">
    <property type="protein sequence ID" value="CAJ2648984.1"/>
    <property type="molecule type" value="Genomic_DNA"/>
</dbReference>
<protein>
    <submittedName>
        <fullName evidence="1">Uncharacterized protein</fullName>
    </submittedName>
</protein>
<organism evidence="1 2">
    <name type="scientific">Trifolium pratense</name>
    <name type="common">Red clover</name>
    <dbReference type="NCBI Taxonomy" id="57577"/>
    <lineage>
        <taxon>Eukaryota</taxon>
        <taxon>Viridiplantae</taxon>
        <taxon>Streptophyta</taxon>
        <taxon>Embryophyta</taxon>
        <taxon>Tracheophyta</taxon>
        <taxon>Spermatophyta</taxon>
        <taxon>Magnoliopsida</taxon>
        <taxon>eudicotyledons</taxon>
        <taxon>Gunneridae</taxon>
        <taxon>Pentapetalae</taxon>
        <taxon>rosids</taxon>
        <taxon>fabids</taxon>
        <taxon>Fabales</taxon>
        <taxon>Fabaceae</taxon>
        <taxon>Papilionoideae</taxon>
        <taxon>50 kb inversion clade</taxon>
        <taxon>NPAAA clade</taxon>
        <taxon>Hologalegina</taxon>
        <taxon>IRL clade</taxon>
        <taxon>Trifolieae</taxon>
        <taxon>Trifolium</taxon>
    </lineage>
</organism>